<dbReference type="GO" id="GO:0005516">
    <property type="term" value="F:calmodulin binding"/>
    <property type="evidence" value="ECO:0007669"/>
    <property type="project" value="UniProtKB-KW"/>
</dbReference>
<evidence type="ECO:0000256" key="2">
    <source>
        <dbReference type="ARBA" id="ARBA00006574"/>
    </source>
</evidence>
<comment type="domain">
    <text evidence="8">The C-terminus contains a calmodulin-binding domain, which binds calmodulin in a calcium-dependent fashion.</text>
</comment>
<feature type="transmembrane region" description="Helical" evidence="9">
    <location>
        <begin position="277"/>
        <end position="295"/>
    </location>
</feature>
<evidence type="ECO:0000256" key="4">
    <source>
        <dbReference type="ARBA" id="ARBA00022821"/>
    </source>
</evidence>
<comment type="subcellular location">
    <subcellularLocation>
        <location evidence="1 8">Membrane</location>
        <topology evidence="1 8">Multi-pass membrane protein</topology>
    </subcellularLocation>
</comment>
<feature type="transmembrane region" description="Helical" evidence="9">
    <location>
        <begin position="55"/>
        <end position="76"/>
    </location>
</feature>
<comment type="function">
    <text evidence="8">May be involved in modulation of pathogen defense and leaf cell death.</text>
</comment>
<organism evidence="10 11">
    <name type="scientific">Sorghum bicolor</name>
    <name type="common">Sorghum</name>
    <name type="synonym">Sorghum vulgare</name>
    <dbReference type="NCBI Taxonomy" id="4558"/>
    <lineage>
        <taxon>Eukaryota</taxon>
        <taxon>Viridiplantae</taxon>
        <taxon>Streptophyta</taxon>
        <taxon>Embryophyta</taxon>
        <taxon>Tracheophyta</taxon>
        <taxon>Spermatophyta</taxon>
        <taxon>Magnoliopsida</taxon>
        <taxon>Liliopsida</taxon>
        <taxon>Poales</taxon>
        <taxon>Poaceae</taxon>
        <taxon>PACMAD clade</taxon>
        <taxon>Panicoideae</taxon>
        <taxon>Andropogonodae</taxon>
        <taxon>Andropogoneae</taxon>
        <taxon>Sorghinae</taxon>
        <taxon>Sorghum</taxon>
    </lineage>
</organism>
<dbReference type="PANTHER" id="PTHR31942:SF68">
    <property type="entry name" value="MLO-LIKE PROTEIN"/>
    <property type="match status" value="1"/>
</dbReference>
<evidence type="ECO:0000256" key="9">
    <source>
        <dbReference type="SAM" id="Phobius"/>
    </source>
</evidence>
<comment type="caution">
    <text evidence="10">The sequence shown here is derived from an EMBL/GenBank/DDBJ whole genome shotgun (WGS) entry which is preliminary data.</text>
</comment>
<accession>A0A921QQC0</accession>
<dbReference type="AlphaFoldDB" id="A0A921QQC0"/>
<reference evidence="10" key="2">
    <citation type="submission" date="2020-10" db="EMBL/GenBank/DDBJ databases">
        <authorList>
            <person name="Cooper E.A."/>
            <person name="Brenton Z.W."/>
            <person name="Flinn B.S."/>
            <person name="Jenkins J."/>
            <person name="Shu S."/>
            <person name="Flowers D."/>
            <person name="Luo F."/>
            <person name="Wang Y."/>
            <person name="Xia P."/>
            <person name="Barry K."/>
            <person name="Daum C."/>
            <person name="Lipzen A."/>
            <person name="Yoshinaga Y."/>
            <person name="Schmutz J."/>
            <person name="Saski C."/>
            <person name="Vermerris W."/>
            <person name="Kresovich S."/>
        </authorList>
    </citation>
    <scope>NUCLEOTIDE SEQUENCE</scope>
</reference>
<dbReference type="EMBL" id="CM027685">
    <property type="protein sequence ID" value="KAG0525947.1"/>
    <property type="molecule type" value="Genomic_DNA"/>
</dbReference>
<keyword evidence="5 8" id="KW-1133">Transmembrane helix</keyword>
<evidence type="ECO:0000256" key="1">
    <source>
        <dbReference type="ARBA" id="ARBA00004141"/>
    </source>
</evidence>
<keyword evidence="8" id="KW-0112">Calmodulin-binding</keyword>
<feature type="transmembrane region" description="Helical" evidence="9">
    <location>
        <begin position="401"/>
        <end position="424"/>
    </location>
</feature>
<evidence type="ECO:0000313" key="11">
    <source>
        <dbReference type="Proteomes" id="UP000807115"/>
    </source>
</evidence>
<dbReference type="Proteomes" id="UP000807115">
    <property type="component" value="Chromosome 6"/>
</dbReference>
<evidence type="ECO:0000256" key="6">
    <source>
        <dbReference type="ARBA" id="ARBA00023136"/>
    </source>
</evidence>
<reference evidence="10" key="1">
    <citation type="journal article" date="2019" name="BMC Genomics">
        <title>A new reference genome for Sorghum bicolor reveals high levels of sequence similarity between sweet and grain genotypes: implications for the genetics of sugar metabolism.</title>
        <authorList>
            <person name="Cooper E.A."/>
            <person name="Brenton Z.W."/>
            <person name="Flinn B.S."/>
            <person name="Jenkins J."/>
            <person name="Shu S."/>
            <person name="Flowers D."/>
            <person name="Luo F."/>
            <person name="Wang Y."/>
            <person name="Xia P."/>
            <person name="Barry K."/>
            <person name="Daum C."/>
            <person name="Lipzen A."/>
            <person name="Yoshinaga Y."/>
            <person name="Schmutz J."/>
            <person name="Saski C."/>
            <person name="Vermerris W."/>
            <person name="Kresovich S."/>
        </authorList>
    </citation>
    <scope>NUCLEOTIDE SEQUENCE</scope>
</reference>
<proteinExistence type="inferred from homology"/>
<keyword evidence="6 8" id="KW-0472">Membrane</keyword>
<feature type="transmembrane region" description="Helical" evidence="9">
    <location>
        <begin position="360"/>
        <end position="381"/>
    </location>
</feature>
<feature type="transmembrane region" description="Helical" evidence="9">
    <location>
        <begin position="152"/>
        <end position="176"/>
    </location>
</feature>
<keyword evidence="4 8" id="KW-0611">Plant defense</keyword>
<evidence type="ECO:0000256" key="7">
    <source>
        <dbReference type="ARBA" id="ARBA00023265"/>
    </source>
</evidence>
<sequence length="504" mass="56739">MSESEATLEDTPTWIVASVCSVIVLISFVFERALHRLGKALQRRRKTLYEALLKLKEELMLLGFVSLLLVVFQELIQKICIDEGLMEHWLPCRGASATTTSASEATVHHGVSSSAVVVGGGRRMLKGGGAAFGHCSSKGKVPLLSLHALEQVHIFIFVLAISQVVLSVATVLLGLLQMRIWMHWENTIQEEGSSAPKMIARVQKIRFVQDWCKGYEKVTWVIIWLRSFFKQFYGSVSNDDYIAMRLGFVMEHFRGHPKFNFYDYMIKALEKDFKRVVSIKWYYWIFVMIFLLLNITGWHSYFWISLVPLALLLLIGTKLEHIINKLAYEVASKHAAGQGGEGGIVVSPSDELFWFHSPRLVLVLIHFILFQNAFEFAYFFWTLAMFGVNSCIMDSLGYSVSRIIICVVVQVLCSYSTLPLYAIVSHMGSSFKSAVFADDVAEHLRGWADGARRRVRRSATDVDATASCLGTPAAGRRGWEGAAAGWRLMAGRSRPTQQPRSISF</sequence>
<dbReference type="GO" id="GO:0006952">
    <property type="term" value="P:defense response"/>
    <property type="evidence" value="ECO:0007669"/>
    <property type="project" value="UniProtKB-KW"/>
</dbReference>
<dbReference type="GO" id="GO:0016020">
    <property type="term" value="C:membrane"/>
    <property type="evidence" value="ECO:0007669"/>
    <property type="project" value="UniProtKB-SubCell"/>
</dbReference>
<dbReference type="PANTHER" id="PTHR31942">
    <property type="entry name" value="MLO-LIKE PROTEIN 1"/>
    <property type="match status" value="1"/>
</dbReference>
<evidence type="ECO:0000313" key="10">
    <source>
        <dbReference type="EMBL" id="KAG0525947.1"/>
    </source>
</evidence>
<keyword evidence="7 8" id="KW-0568">Pathogenesis-related protein</keyword>
<evidence type="ECO:0000256" key="8">
    <source>
        <dbReference type="RuleBase" id="RU280816"/>
    </source>
</evidence>
<gene>
    <name evidence="8" type="primary">MLO</name>
    <name evidence="10" type="ORF">BDA96_06G102100</name>
</gene>
<dbReference type="Pfam" id="PF03094">
    <property type="entry name" value="Mlo"/>
    <property type="match status" value="1"/>
</dbReference>
<evidence type="ECO:0000256" key="3">
    <source>
        <dbReference type="ARBA" id="ARBA00022692"/>
    </source>
</evidence>
<feature type="transmembrane region" description="Helical" evidence="9">
    <location>
        <begin position="12"/>
        <end position="34"/>
    </location>
</feature>
<keyword evidence="3 8" id="KW-0812">Transmembrane</keyword>
<dbReference type="InterPro" id="IPR004326">
    <property type="entry name" value="Mlo"/>
</dbReference>
<protein>
    <recommendedName>
        <fullName evidence="8">MLO-like protein</fullName>
    </recommendedName>
</protein>
<name>A0A921QQC0_SORBI</name>
<evidence type="ECO:0000256" key="5">
    <source>
        <dbReference type="ARBA" id="ARBA00022989"/>
    </source>
</evidence>
<comment type="similarity">
    <text evidence="2 8">Belongs to the MLO family.</text>
</comment>